<keyword evidence="1" id="KW-0472">Membrane</keyword>
<organism evidence="2">
    <name type="scientific">marine metagenome</name>
    <dbReference type="NCBI Taxonomy" id="408172"/>
    <lineage>
        <taxon>unclassified sequences</taxon>
        <taxon>metagenomes</taxon>
        <taxon>ecological metagenomes</taxon>
    </lineage>
</organism>
<evidence type="ECO:0000256" key="1">
    <source>
        <dbReference type="SAM" id="Phobius"/>
    </source>
</evidence>
<reference evidence="2" key="1">
    <citation type="submission" date="2018-05" db="EMBL/GenBank/DDBJ databases">
        <authorList>
            <person name="Lanie J.A."/>
            <person name="Ng W.-L."/>
            <person name="Kazmierczak K.M."/>
            <person name="Andrzejewski T.M."/>
            <person name="Davidsen T.M."/>
            <person name="Wayne K.J."/>
            <person name="Tettelin H."/>
            <person name="Glass J.I."/>
            <person name="Rusch D."/>
            <person name="Podicherti R."/>
            <person name="Tsui H.-C.T."/>
            <person name="Winkler M.E."/>
        </authorList>
    </citation>
    <scope>NUCLEOTIDE SEQUENCE</scope>
</reference>
<evidence type="ECO:0000313" key="2">
    <source>
        <dbReference type="EMBL" id="SVD41008.1"/>
    </source>
</evidence>
<feature type="non-terminal residue" evidence="2">
    <location>
        <position position="34"/>
    </location>
</feature>
<feature type="transmembrane region" description="Helical" evidence="1">
    <location>
        <begin position="15"/>
        <end position="33"/>
    </location>
</feature>
<name>A0A382V514_9ZZZZ</name>
<keyword evidence="1" id="KW-0812">Transmembrane</keyword>
<dbReference type="AlphaFoldDB" id="A0A382V514"/>
<protein>
    <submittedName>
        <fullName evidence="2">Uncharacterized protein</fullName>
    </submittedName>
</protein>
<accession>A0A382V514</accession>
<sequence>MSKQLVTQFDVKRPITAICSIFTASLILKLIFYD</sequence>
<keyword evidence="1" id="KW-1133">Transmembrane helix</keyword>
<gene>
    <name evidence="2" type="ORF">METZ01_LOCUS393862</name>
</gene>
<proteinExistence type="predicted"/>
<dbReference type="EMBL" id="UINC01148868">
    <property type="protein sequence ID" value="SVD41008.1"/>
    <property type="molecule type" value="Genomic_DNA"/>
</dbReference>